<evidence type="ECO:0000313" key="11">
    <source>
        <dbReference type="Proteomes" id="UP001642483"/>
    </source>
</evidence>
<evidence type="ECO:0000256" key="2">
    <source>
        <dbReference type="ARBA" id="ARBA00022448"/>
    </source>
</evidence>
<proteinExistence type="inferred from homology"/>
<keyword evidence="3 8" id="KW-0812">Transmembrane</keyword>
<dbReference type="Gene3D" id="1.20.1250.20">
    <property type="entry name" value="MFS general substrate transporter like domains"/>
    <property type="match status" value="1"/>
</dbReference>
<evidence type="ECO:0000259" key="9">
    <source>
        <dbReference type="PROSITE" id="PS50850"/>
    </source>
</evidence>
<comment type="subcellular location">
    <subcellularLocation>
        <location evidence="1">Membrane</location>
        <topology evidence="1">Multi-pass membrane protein</topology>
    </subcellularLocation>
</comment>
<dbReference type="SUPFAM" id="SSF103473">
    <property type="entry name" value="MFS general substrate transporter"/>
    <property type="match status" value="1"/>
</dbReference>
<feature type="transmembrane region" description="Helical" evidence="8">
    <location>
        <begin position="321"/>
        <end position="342"/>
    </location>
</feature>
<keyword evidence="5 8" id="KW-0472">Membrane</keyword>
<dbReference type="CDD" id="cd17328">
    <property type="entry name" value="MFS_spinster_like"/>
    <property type="match status" value="1"/>
</dbReference>
<evidence type="ECO:0000256" key="1">
    <source>
        <dbReference type="ARBA" id="ARBA00004141"/>
    </source>
</evidence>
<keyword evidence="4 8" id="KW-1133">Transmembrane helix</keyword>
<feature type="transmembrane region" description="Helical" evidence="8">
    <location>
        <begin position="237"/>
        <end position="257"/>
    </location>
</feature>
<evidence type="ECO:0000256" key="4">
    <source>
        <dbReference type="ARBA" id="ARBA00022989"/>
    </source>
</evidence>
<feature type="transmembrane region" description="Helical" evidence="8">
    <location>
        <begin position="287"/>
        <end position="305"/>
    </location>
</feature>
<feature type="transmembrane region" description="Helical" evidence="8">
    <location>
        <begin position="388"/>
        <end position="407"/>
    </location>
</feature>
<dbReference type="InterPro" id="IPR036259">
    <property type="entry name" value="MFS_trans_sf"/>
</dbReference>
<sequence length="617" mass="67206">MSRSVAIADEISTRRKYLAVFVLFLINLLNYMDRFTIAGVLLNIMNYFGINNAMGGLLQTVFIISYMAVAPIFGYLGDRYNRKLVMLVGMTVWSGCTLLASFITSKDHFVWFLILRGLVGIGEASYSTIAPTIIADLFVKAQRTRMLSVFFFAIPVGSGLGYIVGSGAAKASGSWHWALRVTPGLGVITMILMMIIIPNVKRGASETATDIATIKNLQGNRASYLDDLKYILKNKSFVFITIAFTFMAFVVGSLTIWGPVYVAYSQIVAGTLAPCTVEPCEYGDVSFIFGLITCLAGFLGVWIGAESAKKWKDKGRKNADALVCAIGLIVAAPFMLAGFQLVVVNLPAAWTMIFFADLSLCLTWTLVGDMTLYVTMPSRRSTANAMQILLMHLLGDAGSPYLLGVMSDALTDAMPDTYYSKYLGLQRAMYVTLFAAVLGGFSFLLASLFLEIDKKKVDDALAGLQTSSMSSTPPSTDSNESVELNIVSSSSESEDVLCTNNATAFSSNQTYLRPAEHPGFSADGDTADLLQKLPVQDSRFEEIQSYSVSPDYISILPGRSSPGPAEQYLAKVRVRSTDLRTMLPQNGERRSISDNDESDYSTSSSVLLLPDARESNI</sequence>
<feature type="domain" description="Major facilitator superfamily (MFS) profile" evidence="9">
    <location>
        <begin position="19"/>
        <end position="454"/>
    </location>
</feature>
<feature type="transmembrane region" description="Helical" evidence="8">
    <location>
        <begin position="109"/>
        <end position="134"/>
    </location>
</feature>
<dbReference type="PROSITE" id="PS50850">
    <property type="entry name" value="MFS"/>
    <property type="match status" value="1"/>
</dbReference>
<keyword evidence="11" id="KW-1185">Reference proteome</keyword>
<keyword evidence="2" id="KW-0813">Transport</keyword>
<evidence type="ECO:0000313" key="10">
    <source>
        <dbReference type="EMBL" id="CAK8680420.1"/>
    </source>
</evidence>
<reference evidence="10 11" key="1">
    <citation type="submission" date="2024-02" db="EMBL/GenBank/DDBJ databases">
        <authorList>
            <person name="Daric V."/>
            <person name="Darras S."/>
        </authorList>
    </citation>
    <scope>NUCLEOTIDE SEQUENCE [LARGE SCALE GENOMIC DNA]</scope>
</reference>
<comment type="similarity">
    <text evidence="6">Belongs to the major facilitator superfamily. Spinster (TC 2.A.1.49) family.</text>
</comment>
<feature type="transmembrane region" description="Helical" evidence="8">
    <location>
        <begin position="348"/>
        <end position="367"/>
    </location>
</feature>
<dbReference type="EMBL" id="CAWYQH010000068">
    <property type="protein sequence ID" value="CAK8680420.1"/>
    <property type="molecule type" value="Genomic_DNA"/>
</dbReference>
<comment type="caution">
    <text evidence="10">The sequence shown here is derived from an EMBL/GenBank/DDBJ whole genome shotgun (WGS) entry which is preliminary data.</text>
</comment>
<dbReference type="InterPro" id="IPR044770">
    <property type="entry name" value="MFS_spinster-like"/>
</dbReference>
<dbReference type="PANTHER" id="PTHR23505">
    <property type="entry name" value="SPINSTER"/>
    <property type="match status" value="1"/>
</dbReference>
<feature type="transmembrane region" description="Helical" evidence="8">
    <location>
        <begin position="20"/>
        <end position="45"/>
    </location>
</feature>
<name>A0ABP0FL72_CLALP</name>
<feature type="transmembrane region" description="Helical" evidence="8">
    <location>
        <begin position="427"/>
        <end position="450"/>
    </location>
</feature>
<dbReference type="InterPro" id="IPR011701">
    <property type="entry name" value="MFS"/>
</dbReference>
<feature type="transmembrane region" description="Helical" evidence="8">
    <location>
        <begin position="57"/>
        <end position="77"/>
    </location>
</feature>
<organism evidence="10 11">
    <name type="scientific">Clavelina lepadiformis</name>
    <name type="common">Light-bulb sea squirt</name>
    <name type="synonym">Ascidia lepadiformis</name>
    <dbReference type="NCBI Taxonomy" id="159417"/>
    <lineage>
        <taxon>Eukaryota</taxon>
        <taxon>Metazoa</taxon>
        <taxon>Chordata</taxon>
        <taxon>Tunicata</taxon>
        <taxon>Ascidiacea</taxon>
        <taxon>Aplousobranchia</taxon>
        <taxon>Clavelinidae</taxon>
        <taxon>Clavelina</taxon>
    </lineage>
</organism>
<dbReference type="PANTHER" id="PTHR23505:SF79">
    <property type="entry name" value="PROTEIN SPINSTER"/>
    <property type="match status" value="1"/>
</dbReference>
<evidence type="ECO:0000256" key="5">
    <source>
        <dbReference type="ARBA" id="ARBA00023136"/>
    </source>
</evidence>
<dbReference type="Pfam" id="PF07690">
    <property type="entry name" value="MFS_1"/>
    <property type="match status" value="1"/>
</dbReference>
<evidence type="ECO:0000256" key="8">
    <source>
        <dbReference type="SAM" id="Phobius"/>
    </source>
</evidence>
<accession>A0ABP0FL72</accession>
<feature type="transmembrane region" description="Helical" evidence="8">
    <location>
        <begin position="177"/>
        <end position="197"/>
    </location>
</feature>
<evidence type="ECO:0000256" key="3">
    <source>
        <dbReference type="ARBA" id="ARBA00022692"/>
    </source>
</evidence>
<feature type="transmembrane region" description="Helical" evidence="8">
    <location>
        <begin position="146"/>
        <end position="165"/>
    </location>
</feature>
<dbReference type="InterPro" id="IPR020846">
    <property type="entry name" value="MFS_dom"/>
</dbReference>
<gene>
    <name evidence="10" type="ORF">CVLEPA_LOCUS10673</name>
</gene>
<protein>
    <recommendedName>
        <fullName evidence="9">Major facilitator superfamily (MFS) profile domain-containing protein</fullName>
    </recommendedName>
</protein>
<evidence type="ECO:0000256" key="7">
    <source>
        <dbReference type="SAM" id="MobiDB-lite"/>
    </source>
</evidence>
<feature type="region of interest" description="Disordered" evidence="7">
    <location>
        <begin position="581"/>
        <end position="617"/>
    </location>
</feature>
<feature type="transmembrane region" description="Helical" evidence="8">
    <location>
        <begin position="84"/>
        <end position="103"/>
    </location>
</feature>
<dbReference type="Proteomes" id="UP001642483">
    <property type="component" value="Unassembled WGS sequence"/>
</dbReference>
<evidence type="ECO:0000256" key="6">
    <source>
        <dbReference type="ARBA" id="ARBA00024338"/>
    </source>
</evidence>